<dbReference type="AlphaFoldDB" id="A0A8H7SJ93"/>
<evidence type="ECO:0000313" key="1">
    <source>
        <dbReference type="EMBL" id="KAG2229246.1"/>
    </source>
</evidence>
<organism evidence="1 2">
    <name type="scientific">Thamnidium elegans</name>
    <dbReference type="NCBI Taxonomy" id="101142"/>
    <lineage>
        <taxon>Eukaryota</taxon>
        <taxon>Fungi</taxon>
        <taxon>Fungi incertae sedis</taxon>
        <taxon>Mucoromycota</taxon>
        <taxon>Mucoromycotina</taxon>
        <taxon>Mucoromycetes</taxon>
        <taxon>Mucorales</taxon>
        <taxon>Mucorineae</taxon>
        <taxon>Mucoraceae</taxon>
        <taxon>Thamnidium</taxon>
    </lineage>
</organism>
<name>A0A8H7SJ93_9FUNG</name>
<comment type="caution">
    <text evidence="1">The sequence shown here is derived from an EMBL/GenBank/DDBJ whole genome shotgun (WGS) entry which is preliminary data.</text>
</comment>
<accession>A0A8H7SJ93</accession>
<protein>
    <submittedName>
        <fullName evidence="1">Uncharacterized protein</fullName>
    </submittedName>
</protein>
<gene>
    <name evidence="1" type="ORF">INT48_000555</name>
</gene>
<proteinExistence type="predicted"/>
<dbReference type="EMBL" id="JAEPRE010000293">
    <property type="protein sequence ID" value="KAG2229246.1"/>
    <property type="molecule type" value="Genomic_DNA"/>
</dbReference>
<feature type="non-terminal residue" evidence="1">
    <location>
        <position position="128"/>
    </location>
</feature>
<evidence type="ECO:0000313" key="2">
    <source>
        <dbReference type="Proteomes" id="UP000613177"/>
    </source>
</evidence>
<reference evidence="1" key="1">
    <citation type="submission" date="2021-01" db="EMBL/GenBank/DDBJ databases">
        <title>Metabolic potential, ecology and presence of endohyphal bacteria is reflected in genomic diversity of Mucoromycotina.</title>
        <authorList>
            <person name="Muszewska A."/>
            <person name="Okrasinska A."/>
            <person name="Steczkiewicz K."/>
            <person name="Drgas O."/>
            <person name="Orlowska M."/>
            <person name="Perlinska-Lenart U."/>
            <person name="Aleksandrzak-Piekarczyk T."/>
            <person name="Szatraj K."/>
            <person name="Zielenkiewicz U."/>
            <person name="Pilsyk S."/>
            <person name="Malc E."/>
            <person name="Mieczkowski P."/>
            <person name="Kruszewska J.S."/>
            <person name="Biernat P."/>
            <person name="Pawlowska J."/>
        </authorList>
    </citation>
    <scope>NUCLEOTIDE SEQUENCE</scope>
    <source>
        <strain evidence="1">WA0000018081</strain>
    </source>
</reference>
<dbReference type="Proteomes" id="UP000613177">
    <property type="component" value="Unassembled WGS sequence"/>
</dbReference>
<sequence length="128" mass="14870">MNIFYKEKSTSNQKARYIARIYQSIWIFNGSVKDYNSNYSELELIDCSGNTQDMLSFFAGSIKNICICVTDYASLTNDPNDLYNTLKLFKSVKEIAIDLGDKVEVFERYKLLRDRNNTALRKFKCRTG</sequence>
<keyword evidence="2" id="KW-1185">Reference proteome</keyword>